<dbReference type="InterPro" id="IPR029044">
    <property type="entry name" value="Nucleotide-diphossugar_trans"/>
</dbReference>
<reference evidence="2" key="1">
    <citation type="submission" date="2016-10" db="EMBL/GenBank/DDBJ databases">
        <authorList>
            <person name="Varghese N."/>
            <person name="Submissions S."/>
        </authorList>
    </citation>
    <scope>NUCLEOTIDE SEQUENCE [LARGE SCALE GENOMIC DNA]</scope>
    <source>
        <strain evidence="2">ES.061</strain>
    </source>
</reference>
<gene>
    <name evidence="1" type="ORF">SAMN05216452_1569</name>
</gene>
<dbReference type="RefSeq" id="WP_090328011.1">
    <property type="nucleotide sequence ID" value="NZ_FNSL01000001.1"/>
</dbReference>
<sequence length="407" mass="46214">MSDFQQSGSVATLHNLGTIAPEEMERQLNLFAGRRKITLILPSLFSELEAPALGQIVDELCKVGYINHIVIGLDRADESQFRFAQDYFARLPQQHSILWNDGPRLKAVQERLASLGLAPEEPGKGRNVWYCMGYTLACQDSDVVALHDCDITTYSCEMLMRLVYPLANPSFPYQFCKGYYPRIADGKLNGRVSRLLIAPLLQALQRTFGHSDYVEYLQAFRYPLAGEFAMRTSILPDIRIPSDWGLEIGVLSEVWRNLGRHSVCQVDICDRYDHKHQPLSAEDAARGLSRMSIDISKAIFRKLATDGMVFSQEHFRTLKATYYRLALDLIERYYNDAIMNGLHVDRHKEEKAVELFAANIVEAGHTFLEHPMETPFIANWSRVQSADPDVLRLLRESVIADNAEVPS</sequence>
<organism evidence="1 2">
    <name type="scientific">Nitratireductor aquibiodomus</name>
    <dbReference type="NCBI Taxonomy" id="204799"/>
    <lineage>
        <taxon>Bacteria</taxon>
        <taxon>Pseudomonadati</taxon>
        <taxon>Pseudomonadota</taxon>
        <taxon>Alphaproteobacteria</taxon>
        <taxon>Hyphomicrobiales</taxon>
        <taxon>Phyllobacteriaceae</taxon>
        <taxon>Nitratireductor</taxon>
    </lineage>
</organism>
<protein>
    <submittedName>
        <fullName evidence="1">Glucosyl-3-phosphoglycerate synthase</fullName>
    </submittedName>
</protein>
<evidence type="ECO:0000313" key="2">
    <source>
        <dbReference type="Proteomes" id="UP000199064"/>
    </source>
</evidence>
<dbReference type="SUPFAM" id="SSF53448">
    <property type="entry name" value="Nucleotide-diphospho-sugar transferases"/>
    <property type="match status" value="1"/>
</dbReference>
<dbReference type="EMBL" id="FNSL01000001">
    <property type="protein sequence ID" value="SEB48224.1"/>
    <property type="molecule type" value="Genomic_DNA"/>
</dbReference>
<dbReference type="AlphaFoldDB" id="A0A1H4JPH8"/>
<dbReference type="Gene3D" id="3.90.550.10">
    <property type="entry name" value="Spore Coat Polysaccharide Biosynthesis Protein SpsA, Chain A"/>
    <property type="match status" value="1"/>
</dbReference>
<name>A0A1H4JPH8_9HYPH</name>
<keyword evidence="2" id="KW-1185">Reference proteome</keyword>
<evidence type="ECO:0000313" key="1">
    <source>
        <dbReference type="EMBL" id="SEB48224.1"/>
    </source>
</evidence>
<accession>A0A1H4JPH8</accession>
<proteinExistence type="predicted"/>
<dbReference type="Proteomes" id="UP000199064">
    <property type="component" value="Unassembled WGS sequence"/>
</dbReference>